<dbReference type="InterPro" id="IPR021109">
    <property type="entry name" value="Peptidase_aspartic_dom_sf"/>
</dbReference>
<keyword evidence="3" id="KW-0064">Aspartyl protease</keyword>
<dbReference type="InterPro" id="IPR032861">
    <property type="entry name" value="TAXi_N"/>
</dbReference>
<dbReference type="PROSITE" id="PS00141">
    <property type="entry name" value="ASP_PROTEASE"/>
    <property type="match status" value="1"/>
</dbReference>
<dbReference type="Pfam" id="PF14541">
    <property type="entry name" value="TAXi_C"/>
    <property type="match status" value="1"/>
</dbReference>
<feature type="signal peptide" evidence="6">
    <location>
        <begin position="1"/>
        <end position="27"/>
    </location>
</feature>
<dbReference type="SUPFAM" id="SSF50630">
    <property type="entry name" value="Acid proteases"/>
    <property type="match status" value="1"/>
</dbReference>
<name>A0AAU9S6Q6_THLAR</name>
<dbReference type="InterPro" id="IPR001969">
    <property type="entry name" value="Aspartic_peptidase_AS"/>
</dbReference>
<evidence type="ECO:0000256" key="3">
    <source>
        <dbReference type="ARBA" id="ARBA00022750"/>
    </source>
</evidence>
<protein>
    <recommendedName>
        <fullName evidence="7">Peptidase A1 domain-containing protein</fullName>
    </recommendedName>
</protein>
<dbReference type="Gene3D" id="2.40.70.10">
    <property type="entry name" value="Acid Proteases"/>
    <property type="match status" value="2"/>
</dbReference>
<dbReference type="InterPro" id="IPR033121">
    <property type="entry name" value="PEPTIDASE_A1"/>
</dbReference>
<gene>
    <name evidence="8" type="ORF">TAV2_LOCUS13907</name>
</gene>
<evidence type="ECO:0000256" key="4">
    <source>
        <dbReference type="ARBA" id="ARBA00022801"/>
    </source>
</evidence>
<sequence length="394" mass="42744">MSLVATIIVLFFHIITFFLFTTTTASSSPLGGITVDLIHRRSNFSFSRPSNTDDGSPYANTVFDKFEYLMKLQIGTPPVEIEAILDTGSDIIWTQCLPCLHCYDQTAPIFDPSKSSTYKEKQCVDQPDHTCPYEVVYADETYSKGTFATETITIQSTSGKPFVMAGTTIGCGHNNSGTMQSMPQAASGIVGLDWGSLSLISQMGGNYPGLFSYCFSSKGTSKFNFGANAVVAGDSVATTMFRRDDSYYLNLDAISVGNTRVETLGTTFHSSEGNIVIDSGSTYTYLPDSYCNKVKDAVGNAVKAERATSSGELLCYNTNDINIFPVFTMHFSGGADLALDKYNMFVENGNVYCLAIICGDAIFGNRAQNNWLVGYDTSSQLVSFKSTDCSALYG</sequence>
<evidence type="ECO:0000256" key="6">
    <source>
        <dbReference type="SAM" id="SignalP"/>
    </source>
</evidence>
<evidence type="ECO:0000256" key="1">
    <source>
        <dbReference type="ARBA" id="ARBA00007447"/>
    </source>
</evidence>
<dbReference type="PROSITE" id="PS51767">
    <property type="entry name" value="PEPTIDASE_A1"/>
    <property type="match status" value="1"/>
</dbReference>
<evidence type="ECO:0000259" key="7">
    <source>
        <dbReference type="PROSITE" id="PS51767"/>
    </source>
</evidence>
<keyword evidence="6" id="KW-0732">Signal</keyword>
<dbReference type="CDD" id="cd05476">
    <property type="entry name" value="pepsin_A_like_plant"/>
    <property type="match status" value="1"/>
</dbReference>
<comment type="similarity">
    <text evidence="1">Belongs to the peptidase A1 family.</text>
</comment>
<feature type="domain" description="Peptidase A1" evidence="7">
    <location>
        <begin position="68"/>
        <end position="385"/>
    </location>
</feature>
<organism evidence="8 9">
    <name type="scientific">Thlaspi arvense</name>
    <name type="common">Field penny-cress</name>
    <dbReference type="NCBI Taxonomy" id="13288"/>
    <lineage>
        <taxon>Eukaryota</taxon>
        <taxon>Viridiplantae</taxon>
        <taxon>Streptophyta</taxon>
        <taxon>Embryophyta</taxon>
        <taxon>Tracheophyta</taxon>
        <taxon>Spermatophyta</taxon>
        <taxon>Magnoliopsida</taxon>
        <taxon>eudicotyledons</taxon>
        <taxon>Gunneridae</taxon>
        <taxon>Pentapetalae</taxon>
        <taxon>rosids</taxon>
        <taxon>malvids</taxon>
        <taxon>Brassicales</taxon>
        <taxon>Brassicaceae</taxon>
        <taxon>Thlaspideae</taxon>
        <taxon>Thlaspi</taxon>
    </lineage>
</organism>
<keyword evidence="4" id="KW-0378">Hydrolase</keyword>
<keyword evidence="2" id="KW-0645">Protease</keyword>
<evidence type="ECO:0000313" key="9">
    <source>
        <dbReference type="Proteomes" id="UP000836841"/>
    </source>
</evidence>
<dbReference type="GO" id="GO:0005576">
    <property type="term" value="C:extracellular region"/>
    <property type="evidence" value="ECO:0007669"/>
    <property type="project" value="TreeGrafter"/>
</dbReference>
<keyword evidence="9" id="KW-1185">Reference proteome</keyword>
<dbReference type="PANTHER" id="PTHR47967">
    <property type="entry name" value="OS07G0603500 PROTEIN-RELATED"/>
    <property type="match status" value="1"/>
</dbReference>
<feature type="chain" id="PRO_5043672925" description="Peptidase A1 domain-containing protein" evidence="6">
    <location>
        <begin position="28"/>
        <end position="394"/>
    </location>
</feature>
<dbReference type="GO" id="GO:0006508">
    <property type="term" value="P:proteolysis"/>
    <property type="evidence" value="ECO:0007669"/>
    <property type="project" value="UniProtKB-KW"/>
</dbReference>
<keyword evidence="5" id="KW-0325">Glycoprotein</keyword>
<dbReference type="Pfam" id="PF14543">
    <property type="entry name" value="TAXi_N"/>
    <property type="match status" value="1"/>
</dbReference>
<dbReference type="AlphaFoldDB" id="A0AAU9S6Q6"/>
<dbReference type="Proteomes" id="UP000836841">
    <property type="component" value="Chromosome 4"/>
</dbReference>
<evidence type="ECO:0000256" key="2">
    <source>
        <dbReference type="ARBA" id="ARBA00022670"/>
    </source>
</evidence>
<evidence type="ECO:0000256" key="5">
    <source>
        <dbReference type="ARBA" id="ARBA00023180"/>
    </source>
</evidence>
<dbReference type="PANTHER" id="PTHR47967:SF58">
    <property type="entry name" value="ASPARTIC PROTEINASE CDR1-LIKE PROTEIN-RELATED"/>
    <property type="match status" value="1"/>
</dbReference>
<dbReference type="EMBL" id="OU466860">
    <property type="protein sequence ID" value="CAH2059361.1"/>
    <property type="molecule type" value="Genomic_DNA"/>
</dbReference>
<accession>A0AAU9S6Q6</accession>
<proteinExistence type="inferred from homology"/>
<dbReference type="InterPro" id="IPR034161">
    <property type="entry name" value="Pepsin-like_plant"/>
</dbReference>
<dbReference type="InterPro" id="IPR032799">
    <property type="entry name" value="TAXi_C"/>
</dbReference>
<dbReference type="GO" id="GO:0004190">
    <property type="term" value="F:aspartic-type endopeptidase activity"/>
    <property type="evidence" value="ECO:0007669"/>
    <property type="project" value="UniProtKB-KW"/>
</dbReference>
<dbReference type="InterPro" id="IPR051708">
    <property type="entry name" value="Plant_Aspart_Prot_A1"/>
</dbReference>
<dbReference type="FunFam" id="2.40.70.10:FF:000031">
    <property type="entry name" value="Aspartyl protease AED1"/>
    <property type="match status" value="1"/>
</dbReference>
<reference evidence="8 9" key="1">
    <citation type="submission" date="2022-03" db="EMBL/GenBank/DDBJ databases">
        <authorList>
            <person name="Nunn A."/>
            <person name="Chopra R."/>
            <person name="Nunn A."/>
            <person name="Contreras Garrido A."/>
        </authorList>
    </citation>
    <scope>NUCLEOTIDE SEQUENCE [LARGE SCALE GENOMIC DNA]</scope>
</reference>
<evidence type="ECO:0000313" key="8">
    <source>
        <dbReference type="EMBL" id="CAH2059361.1"/>
    </source>
</evidence>